<feature type="domain" description="Helicase ATP-binding" evidence="1">
    <location>
        <begin position="223"/>
        <end position="422"/>
    </location>
</feature>
<dbReference type="SUPFAM" id="SSF52540">
    <property type="entry name" value="P-loop containing nucleoside triphosphate hydrolases"/>
    <property type="match status" value="1"/>
</dbReference>
<dbReference type="SUPFAM" id="SSF53335">
    <property type="entry name" value="S-adenosyl-L-methionine-dependent methyltransferases"/>
    <property type="match status" value="1"/>
</dbReference>
<dbReference type="GO" id="GO:0005524">
    <property type="term" value="F:ATP binding"/>
    <property type="evidence" value="ECO:0007669"/>
    <property type="project" value="InterPro"/>
</dbReference>
<dbReference type="InterPro" id="IPR006935">
    <property type="entry name" value="Helicase/UvrB_N"/>
</dbReference>
<dbReference type="Gene3D" id="3.40.50.300">
    <property type="entry name" value="P-loop containing nucleotide triphosphate hydrolases"/>
    <property type="match status" value="1"/>
</dbReference>
<dbReference type="PROSITE" id="PS00092">
    <property type="entry name" value="N6_MTASE"/>
    <property type="match status" value="1"/>
</dbReference>
<dbReference type="GO" id="GO:0032259">
    <property type="term" value="P:methylation"/>
    <property type="evidence" value="ECO:0007669"/>
    <property type="project" value="InterPro"/>
</dbReference>
<dbReference type="GO" id="GO:0008168">
    <property type="term" value="F:methyltransferase activity"/>
    <property type="evidence" value="ECO:0007669"/>
    <property type="project" value="InterPro"/>
</dbReference>
<name>A0A6C0KK63_9ZZZZ</name>
<dbReference type="PRINTS" id="PR00507">
    <property type="entry name" value="N12N6MTFRASE"/>
</dbReference>
<dbReference type="InterPro" id="IPR002052">
    <property type="entry name" value="DNA_methylase_N6_adenine_CS"/>
</dbReference>
<dbReference type="GO" id="GO:0016787">
    <property type="term" value="F:hydrolase activity"/>
    <property type="evidence" value="ECO:0007669"/>
    <property type="project" value="InterPro"/>
</dbReference>
<dbReference type="Gene3D" id="3.40.50.150">
    <property type="entry name" value="Vaccinia Virus protein VP39"/>
    <property type="match status" value="1"/>
</dbReference>
<dbReference type="InterPro" id="IPR027417">
    <property type="entry name" value="P-loop_NTPase"/>
</dbReference>
<evidence type="ECO:0000313" key="2">
    <source>
        <dbReference type="EMBL" id="QHU17070.1"/>
    </source>
</evidence>
<dbReference type="InterPro" id="IPR029063">
    <property type="entry name" value="SAM-dependent_MTases_sf"/>
</dbReference>
<dbReference type="Pfam" id="PF04851">
    <property type="entry name" value="ResIII"/>
    <property type="match status" value="1"/>
</dbReference>
<dbReference type="InterPro" id="IPR014001">
    <property type="entry name" value="Helicase_ATP-bd"/>
</dbReference>
<accession>A0A6C0KK63</accession>
<dbReference type="SMART" id="SM00487">
    <property type="entry name" value="DEXDc"/>
    <property type="match status" value="1"/>
</dbReference>
<evidence type="ECO:0000259" key="1">
    <source>
        <dbReference type="SMART" id="SM00487"/>
    </source>
</evidence>
<proteinExistence type="predicted"/>
<dbReference type="GO" id="GO:0006304">
    <property type="term" value="P:DNA modification"/>
    <property type="evidence" value="ECO:0007669"/>
    <property type="project" value="InterPro"/>
</dbReference>
<sequence>MFQPQKIRKDVFANMLRLGASGNGPEVYRAVMTDNGASPSDSRAGFLYETVAINLAATKCIPGIDDKQCMTGQLQNLKPVTTMSTLLDISVTDKSGGCSDLTLLCGDNSLVAFSVKYKNKFNPATSDVSDMDNTLKAIPGLPGYKLGLMVRDKSLVLNHRYTNSSSIHKTVHDRVVADGLLFDETDMIRGMQVFCDRFASHASSSIDEFIEHVNAHYLASGRKQLVRKLHQQMTLEKFVQNVENGHRLHLISHKPRSGKSLSILLICKYLLQTRRRILIMTSVPATIDSFVDDLRKWQDFKDVAFLKQDEFSNIPDDFRGIVLCSVQYLKTGVAKKKAQLKAAGFDVMILDESHLGSSTEKTRNDILLSGNSTVDDIRTAIPVTIFASGTSEKTRKFYRIPQVACHEWEIEDEAYMKLIQANASANSIDTMTQRHGPLFAKCLENITLNHDYSQHPTQVLMKHQFPQSVIDDLIAYNARHGTNYGYCASSLFALDQVVDDAGQKSYRNQFEIAKSTDGEDLLAGYLDAIISSDRMRPTIMKSVEATQHAYQSRKSTKDAPLMVIVFLPTHTRNNTIDQLQETLWTFLHKHKLWQDYNVEYSNSQGDTNNVTESYNDFIQTCMDNTRYRNKKGCILLLGNQGTTGITYHDCDVTISLDDGQNLDQQKQRFSRALTEAPGKTIGINVDLNIQRHYQMMSDTIQRHRRITKTTATNCEILTYLLKNKIFLFNPQDLEYGTVTVDVIKSYYNTESTSMLRNIDDSILLEGIVCEDYLGNLITTDLRRTLGQSRGANDLLEGLNQDCPEGGIERVIVNRKETISEDAAASANALAEEEAIKETINQTLEACKFIFPVLALLSISIGIPCFKAMLTDDRTKPVVIALLREKKINIDTTTNLKPNSYTSVTTIMSSIIDSNLEIIHNIREIYANASPDKLRDLIAHHFVPSDEERRANAEVSTPVVLVDDMLAKTPRGYFETPKFVLEPCCGKGNFVLGIFEKMYDGLENSGLSEIERCKTVMDHLYYSDLTAMNVFITTELLKCHIQAHCGVDAEDFAELGIVFHSSVGNSLSMTQWHGLFDMVIANPPYNDDSGNKGKGHNIWVNFIETTLDKWLKPDGYMLFVNPSVWRQLDHPLLKKMMENQLVYLEIHNVDDGLKTFKCSTRYDWYLLQKTPAYGETVVNDEEGVSQIIDLRTWSFIPNMKFDEIKALCAANTSSGNVVEIIHSESDYEVRRKWMSHDKTDEHVHPVIYSINKENVPSFKWSNTKNKGHYGVAKFVFTNGAGFMCDTNGEYGISQWGSGIVDSVENLPLIERAFRNPRFQEIKRAIQLDSSNYNIKVMRLFRKDFWRAFA</sequence>
<dbReference type="EMBL" id="MN740898">
    <property type="protein sequence ID" value="QHU17070.1"/>
    <property type="molecule type" value="Genomic_DNA"/>
</dbReference>
<protein>
    <recommendedName>
        <fullName evidence="1">Helicase ATP-binding domain-containing protein</fullName>
    </recommendedName>
</protein>
<dbReference type="GO" id="GO:0003677">
    <property type="term" value="F:DNA binding"/>
    <property type="evidence" value="ECO:0007669"/>
    <property type="project" value="InterPro"/>
</dbReference>
<organism evidence="2">
    <name type="scientific">viral metagenome</name>
    <dbReference type="NCBI Taxonomy" id="1070528"/>
    <lineage>
        <taxon>unclassified sequences</taxon>
        <taxon>metagenomes</taxon>
        <taxon>organismal metagenomes</taxon>
    </lineage>
</organism>
<reference evidence="2" key="1">
    <citation type="journal article" date="2020" name="Nature">
        <title>Giant virus diversity and host interactions through global metagenomics.</title>
        <authorList>
            <person name="Schulz F."/>
            <person name="Roux S."/>
            <person name="Paez-Espino D."/>
            <person name="Jungbluth S."/>
            <person name="Walsh D.A."/>
            <person name="Denef V.J."/>
            <person name="McMahon K.D."/>
            <person name="Konstantinidis K.T."/>
            <person name="Eloe-Fadrosh E.A."/>
            <person name="Kyrpides N.C."/>
            <person name="Woyke T."/>
        </authorList>
    </citation>
    <scope>NUCLEOTIDE SEQUENCE</scope>
    <source>
        <strain evidence="2">GVMAG-S-3300012000-57</strain>
    </source>
</reference>
<dbReference type="Pfam" id="PF07669">
    <property type="entry name" value="Eco57I"/>
    <property type="match status" value="1"/>
</dbReference>
<dbReference type="InterPro" id="IPR011639">
    <property type="entry name" value="MethylTrfase_TaqI-like_dom"/>
</dbReference>